<dbReference type="PROSITE" id="PS50294">
    <property type="entry name" value="WD_REPEATS_REGION"/>
    <property type="match status" value="1"/>
</dbReference>
<evidence type="ECO:0000256" key="2">
    <source>
        <dbReference type="SAM" id="MobiDB-lite"/>
    </source>
</evidence>
<accession>E3J786</accession>
<keyword evidence="1" id="KW-0853">WD repeat</keyword>
<name>E3J786_PSEI1</name>
<dbReference type="InterPro" id="IPR036322">
    <property type="entry name" value="WD40_repeat_dom_sf"/>
</dbReference>
<dbReference type="Proteomes" id="UP000002484">
    <property type="component" value="Chromosome"/>
</dbReference>
<dbReference type="PANTHER" id="PTHR19879">
    <property type="entry name" value="TRANSCRIPTION INITIATION FACTOR TFIID"/>
    <property type="match status" value="1"/>
</dbReference>
<feature type="transmembrane region" description="Helical" evidence="3">
    <location>
        <begin position="24"/>
        <end position="45"/>
    </location>
</feature>
<dbReference type="PROSITE" id="PS50082">
    <property type="entry name" value="WD_REPEATS_2"/>
    <property type="match status" value="1"/>
</dbReference>
<feature type="repeat" description="WD" evidence="1">
    <location>
        <begin position="226"/>
        <end position="251"/>
    </location>
</feature>
<dbReference type="SUPFAM" id="SSF50978">
    <property type="entry name" value="WD40 repeat-like"/>
    <property type="match status" value="1"/>
</dbReference>
<dbReference type="OrthoDB" id="3218100at2"/>
<evidence type="ECO:0000256" key="1">
    <source>
        <dbReference type="PROSITE-ProRule" id="PRU00221"/>
    </source>
</evidence>
<keyword evidence="3" id="KW-0812">Transmembrane</keyword>
<dbReference type="PANTHER" id="PTHR19879:SF9">
    <property type="entry name" value="TRANSCRIPTION INITIATION FACTOR TFIID SUBUNIT 5"/>
    <property type="match status" value="1"/>
</dbReference>
<feature type="region of interest" description="Disordered" evidence="2">
    <location>
        <begin position="49"/>
        <end position="83"/>
    </location>
</feature>
<organism evidence="4 5">
    <name type="scientific">Pseudofrankia inefficax (strain DSM 45817 / CECT 9037 / DDB 130130 / EuI1c)</name>
    <name type="common">Frankia inefficax</name>
    <dbReference type="NCBI Taxonomy" id="298654"/>
    <lineage>
        <taxon>Bacteria</taxon>
        <taxon>Bacillati</taxon>
        <taxon>Actinomycetota</taxon>
        <taxon>Actinomycetes</taxon>
        <taxon>Frankiales</taxon>
        <taxon>Frankiaceae</taxon>
        <taxon>Pseudofrankia</taxon>
    </lineage>
</organism>
<evidence type="ECO:0000313" key="4">
    <source>
        <dbReference type="EMBL" id="ADP84450.1"/>
    </source>
</evidence>
<dbReference type="InterPro" id="IPR015943">
    <property type="entry name" value="WD40/YVTN_repeat-like_dom_sf"/>
</dbReference>
<dbReference type="AlphaFoldDB" id="E3J786"/>
<dbReference type="KEGG" id="fri:FraEuI1c_6471"/>
<keyword evidence="3" id="KW-1133">Transmembrane helix</keyword>
<dbReference type="eggNOG" id="COG2319">
    <property type="taxonomic scope" value="Bacteria"/>
</dbReference>
<dbReference type="SMART" id="SM00320">
    <property type="entry name" value="WD40"/>
    <property type="match status" value="4"/>
</dbReference>
<dbReference type="InterPro" id="IPR001680">
    <property type="entry name" value="WD40_rpt"/>
</dbReference>
<feature type="compositionally biased region" description="Polar residues" evidence="2">
    <location>
        <begin position="69"/>
        <end position="83"/>
    </location>
</feature>
<dbReference type="InParanoid" id="E3J786"/>
<dbReference type="Pfam" id="PF00400">
    <property type="entry name" value="WD40"/>
    <property type="match status" value="3"/>
</dbReference>
<dbReference type="Gene3D" id="2.130.10.10">
    <property type="entry name" value="YVTN repeat-like/Quinoprotein amine dehydrogenase"/>
    <property type="match status" value="2"/>
</dbReference>
<proteinExistence type="predicted"/>
<reference evidence="4 5" key="1">
    <citation type="submission" date="2010-10" db="EMBL/GenBank/DDBJ databases">
        <title>Complete sequence of Frankia sp. EuI1c.</title>
        <authorList>
            <consortium name="US DOE Joint Genome Institute"/>
            <person name="Lucas S."/>
            <person name="Copeland A."/>
            <person name="Lapidus A."/>
            <person name="Cheng J.-F."/>
            <person name="Bruce D."/>
            <person name="Goodwin L."/>
            <person name="Pitluck S."/>
            <person name="Chertkov O."/>
            <person name="Detter J.C."/>
            <person name="Han C."/>
            <person name="Tapia R."/>
            <person name="Land M."/>
            <person name="Hauser L."/>
            <person name="Jeffries C."/>
            <person name="Kyrpides N."/>
            <person name="Ivanova N."/>
            <person name="Mikhailova N."/>
            <person name="Beauchemin N."/>
            <person name="Sen A."/>
            <person name="Sur S.A."/>
            <person name="Gtari M."/>
            <person name="Wall L."/>
            <person name="Tisa L."/>
            <person name="Woyke T."/>
        </authorList>
    </citation>
    <scope>NUCLEOTIDE SEQUENCE [LARGE SCALE GENOMIC DNA]</scope>
    <source>
        <strain evidence="5">DSM 45817 / CECT 9037 / EuI1c</strain>
    </source>
</reference>
<sequence length="251" mass="26050">MAATLPAASGDKRRWASLLRHRRILAPLTVVMAAAITAAALIATVPGHRREGEASQHTTTLSPPPAVDWSSTTLPPGPTSAVSSVAFSPDGHTLAAGTYEGLKLWDVTQPAHPKPIGNPNNSLHPLLSVAFSPNRHTLAAAVGPGPTGSDTYGSVWLWNISDPAHPTRLDTPTGADPLVTSVAFSPDGHTLAASAGGQVGGVWLWNVVNPTHPVQLKALPTSLPYSLAFSPDGRTLAVGCSDDTTRLWTAD</sequence>
<protein>
    <submittedName>
        <fullName evidence="4">WD40 repeat, subgroup</fullName>
    </submittedName>
</protein>
<evidence type="ECO:0000313" key="5">
    <source>
        <dbReference type="Proteomes" id="UP000002484"/>
    </source>
</evidence>
<gene>
    <name evidence="4" type="ordered locus">FraEuI1c_6471</name>
</gene>
<evidence type="ECO:0000256" key="3">
    <source>
        <dbReference type="SAM" id="Phobius"/>
    </source>
</evidence>
<dbReference type="EMBL" id="CP002299">
    <property type="protein sequence ID" value="ADP84450.1"/>
    <property type="molecule type" value="Genomic_DNA"/>
</dbReference>
<keyword evidence="3" id="KW-0472">Membrane</keyword>
<keyword evidence="5" id="KW-1185">Reference proteome</keyword>
<dbReference type="HOGENOM" id="CLU_1105875_0_0_11"/>
<dbReference type="STRING" id="298654.FraEuI1c_6471"/>